<protein>
    <submittedName>
        <fullName evidence="2">Uncharacterized protein</fullName>
    </submittedName>
</protein>
<dbReference type="Proteomes" id="UP000535954">
    <property type="component" value="Unassembled WGS sequence"/>
</dbReference>
<evidence type="ECO:0000313" key="1">
    <source>
        <dbReference type="EMBL" id="NNA75429.1"/>
    </source>
</evidence>
<comment type="caution">
    <text evidence="2">The sequence shown here is derived from an EMBL/GenBank/DDBJ whole genome shotgun (WGS) entry which is preliminary data.</text>
</comment>
<evidence type="ECO:0000313" key="3">
    <source>
        <dbReference type="Proteomes" id="UP000535954"/>
    </source>
</evidence>
<dbReference type="RefSeq" id="WP_157255570.1">
    <property type="nucleotide sequence ID" value="NZ_JAAQYH010000012.1"/>
</dbReference>
<dbReference type="EMBL" id="JAAQYI010000013">
    <property type="protein sequence ID" value="NNA81857.1"/>
    <property type="molecule type" value="Genomic_DNA"/>
</dbReference>
<accession>A0A7Y1QI90</accession>
<sequence length="227" mass="24685">MSYGILCIGNDGQTIIDDENSLFHVMSSGSYAAASPNIQGCWIYVTYTATINSPRPPLVFISPDGAGVYFPVVHAGSAGAWTGFSVYFAGNYPTVGLAYTGKYCACVAHPPATGGYGMQVFDKSGQVVFDSNYKVIGFVGGAQDWVPHDYLDMNFFFRVWMYRIPWVYGKDSYFLMNVFRQDFLSGSSTSSVTIGFQNASRETIELSVVTAKTAAPKVNWPLLVGAP</sequence>
<dbReference type="Proteomes" id="UP000586252">
    <property type="component" value="Unassembled WGS sequence"/>
</dbReference>
<name>A0A7Y1QI90_9PSED</name>
<evidence type="ECO:0000313" key="4">
    <source>
        <dbReference type="Proteomes" id="UP000586252"/>
    </source>
</evidence>
<organism evidence="2 4">
    <name type="scientific">Pseudomonas lactis</name>
    <dbReference type="NCBI Taxonomy" id="1615674"/>
    <lineage>
        <taxon>Bacteria</taxon>
        <taxon>Pseudomonadati</taxon>
        <taxon>Pseudomonadota</taxon>
        <taxon>Gammaproteobacteria</taxon>
        <taxon>Pseudomonadales</taxon>
        <taxon>Pseudomonadaceae</taxon>
        <taxon>Pseudomonas</taxon>
    </lineage>
</organism>
<proteinExistence type="predicted"/>
<gene>
    <name evidence="1" type="ORF">HBO13_22560</name>
    <name evidence="2" type="ORF">HBO30_24370</name>
</gene>
<dbReference type="AlphaFoldDB" id="A0A7Y1QI90"/>
<evidence type="ECO:0000313" key="2">
    <source>
        <dbReference type="EMBL" id="NNA81857.1"/>
    </source>
</evidence>
<dbReference type="GeneID" id="45736645"/>
<reference evidence="3 4" key="1">
    <citation type="journal article" date="2020" name="Front. Microbiol.">
        <title>Genetic Organization of the aprX-lipA2 Operon Affects the Proteolytic Potential of Pseudomonas Species in Milk.</title>
        <authorList>
            <person name="Maier C."/>
            <person name="Huptas C."/>
            <person name="von Neubeck M."/>
            <person name="Scherer S."/>
            <person name="Wenning M."/>
            <person name="Lucking G."/>
        </authorList>
    </citation>
    <scope>NUCLEOTIDE SEQUENCE [LARGE SCALE GENOMIC DNA]</scope>
    <source>
        <strain evidence="2 4">WS 5404</strain>
        <strain evidence="1 3">WS 5405</strain>
    </source>
</reference>
<dbReference type="EMBL" id="JAAQYH010000012">
    <property type="protein sequence ID" value="NNA75429.1"/>
    <property type="molecule type" value="Genomic_DNA"/>
</dbReference>